<keyword evidence="2" id="KW-1133">Transmembrane helix</keyword>
<feature type="compositionally biased region" description="Polar residues" evidence="1">
    <location>
        <begin position="38"/>
        <end position="47"/>
    </location>
</feature>
<proteinExistence type="predicted"/>
<sequence length="336" mass="37290">SRSREKRQMQPQLLQINPQITPKAIRPVQDSRNRNKDLTQTTKQKQNPIPRLTSRISWTEEEREEERREGRDLENRETDKENREILISGFASPLTVACNCVPLSFFLSPSFLLVTCLGSIACSDQSLSSLSSVPSATILFNSLDNCSLSSFSDSIICSAASVIRPITASGIDWYIWGCMLMNPATPSLTFSNPGTYDPLGKFAHSSRLSVSQRQQGTTPQRTSPSNCSYCSSDRFRSLGLGIGIGRQFLGGQKNIGPSLFGQSLRIAVVWVALVQVPFPCILVDFREGLLLVQLMCLPMMVMLSVVIGVVKRVCEMYCVMDLCNLSLCFDYPNPIV</sequence>
<reference evidence="3 4" key="1">
    <citation type="submission" date="2019-03" db="EMBL/GenBank/DDBJ databases">
        <title>Single cell metagenomics reveals metabolic interactions within the superorganism composed of flagellate Streblomastix strix and complex community of Bacteroidetes bacteria on its surface.</title>
        <authorList>
            <person name="Treitli S.C."/>
            <person name="Kolisko M."/>
            <person name="Husnik F."/>
            <person name="Keeling P."/>
            <person name="Hampl V."/>
        </authorList>
    </citation>
    <scope>NUCLEOTIDE SEQUENCE [LARGE SCALE GENOMIC DNA]</scope>
    <source>
        <strain evidence="3">ST1C</strain>
    </source>
</reference>
<evidence type="ECO:0000256" key="1">
    <source>
        <dbReference type="SAM" id="MobiDB-lite"/>
    </source>
</evidence>
<accession>A0A5J4U3P4</accession>
<protein>
    <submittedName>
        <fullName evidence="3">Uncharacterized protein</fullName>
    </submittedName>
</protein>
<dbReference type="EMBL" id="SNRW01021879">
    <property type="protein sequence ID" value="KAA6364265.1"/>
    <property type="molecule type" value="Genomic_DNA"/>
</dbReference>
<feature type="region of interest" description="Disordered" evidence="1">
    <location>
        <begin position="1"/>
        <end position="78"/>
    </location>
</feature>
<comment type="caution">
    <text evidence="3">The sequence shown here is derived from an EMBL/GenBank/DDBJ whole genome shotgun (WGS) entry which is preliminary data.</text>
</comment>
<feature type="transmembrane region" description="Helical" evidence="2">
    <location>
        <begin position="291"/>
        <end position="310"/>
    </location>
</feature>
<evidence type="ECO:0000313" key="4">
    <source>
        <dbReference type="Proteomes" id="UP000324800"/>
    </source>
</evidence>
<keyword evidence="2" id="KW-0472">Membrane</keyword>
<dbReference type="Proteomes" id="UP000324800">
    <property type="component" value="Unassembled WGS sequence"/>
</dbReference>
<feature type="non-terminal residue" evidence="3">
    <location>
        <position position="1"/>
    </location>
</feature>
<organism evidence="3 4">
    <name type="scientific">Streblomastix strix</name>
    <dbReference type="NCBI Taxonomy" id="222440"/>
    <lineage>
        <taxon>Eukaryota</taxon>
        <taxon>Metamonada</taxon>
        <taxon>Preaxostyla</taxon>
        <taxon>Oxymonadida</taxon>
        <taxon>Streblomastigidae</taxon>
        <taxon>Streblomastix</taxon>
    </lineage>
</organism>
<name>A0A5J4U3P4_9EUKA</name>
<dbReference type="AlphaFoldDB" id="A0A5J4U3P4"/>
<gene>
    <name evidence="3" type="ORF">EZS28_040207</name>
</gene>
<feature type="compositionally biased region" description="Basic and acidic residues" evidence="1">
    <location>
        <begin position="65"/>
        <end position="78"/>
    </location>
</feature>
<keyword evidence="2" id="KW-0812">Transmembrane</keyword>
<feature type="compositionally biased region" description="Polar residues" evidence="1">
    <location>
        <begin position="9"/>
        <end position="20"/>
    </location>
</feature>
<evidence type="ECO:0000313" key="3">
    <source>
        <dbReference type="EMBL" id="KAA6364265.1"/>
    </source>
</evidence>
<evidence type="ECO:0000256" key="2">
    <source>
        <dbReference type="SAM" id="Phobius"/>
    </source>
</evidence>